<dbReference type="Gene3D" id="3.50.30.50">
    <property type="entry name" value="Putative cyclase"/>
    <property type="match status" value="1"/>
</dbReference>
<evidence type="ECO:0000256" key="1">
    <source>
        <dbReference type="SAM" id="MobiDB-lite"/>
    </source>
</evidence>
<dbReference type="PANTHER" id="PTHR31118:SF32">
    <property type="entry name" value="KYNURENINE FORMAMIDASE"/>
    <property type="match status" value="1"/>
</dbReference>
<dbReference type="STRING" id="1095778.SAMN04489842_3963"/>
<keyword evidence="3" id="KW-1185">Reference proteome</keyword>
<dbReference type="InterPro" id="IPR007325">
    <property type="entry name" value="KFase/CYL"/>
</dbReference>
<organism evidence="2 3">
    <name type="scientific">Natronobacterium texcoconense</name>
    <dbReference type="NCBI Taxonomy" id="1095778"/>
    <lineage>
        <taxon>Archaea</taxon>
        <taxon>Methanobacteriati</taxon>
        <taxon>Methanobacteriota</taxon>
        <taxon>Stenosarchaea group</taxon>
        <taxon>Halobacteria</taxon>
        <taxon>Halobacteriales</taxon>
        <taxon>Natrialbaceae</taxon>
        <taxon>Natronobacterium</taxon>
    </lineage>
</organism>
<gene>
    <name evidence="2" type="ORF">SAMN04489842_3963</name>
</gene>
<dbReference type="InterPro" id="IPR037175">
    <property type="entry name" value="KFase_sf"/>
</dbReference>
<dbReference type="PANTHER" id="PTHR31118">
    <property type="entry name" value="CYCLASE-LIKE PROTEIN 2"/>
    <property type="match status" value="1"/>
</dbReference>
<proteinExistence type="predicted"/>
<name>A0A1H1J0H8_NATTX</name>
<feature type="region of interest" description="Disordered" evidence="1">
    <location>
        <begin position="143"/>
        <end position="162"/>
    </location>
</feature>
<protein>
    <submittedName>
        <fullName evidence="2">Kynurenine formamidase</fullName>
    </submittedName>
</protein>
<accession>A0A1H1J0H8</accession>
<dbReference type="AlphaFoldDB" id="A0A1H1J0H8"/>
<sequence>MYRDLSHPIESGMQTYPGDPAVELEEWATIPEDGASVRELRCSSHAGTHIDAPSHTESDGDTLEDRDVGEYVFDAQFVDLAPCEPREPIEPAELPATLESADLLVVRTGYDAHWNTDAYLDHPYLTPETATVLRNANCGVATDTLSPDPTPTERASANEPDGIPAHDELLGADLPILENLTNLEELPERFTLYAFPLPLKDGDGSPVRAVAALE</sequence>
<dbReference type="EMBL" id="FNLC01000007">
    <property type="protein sequence ID" value="SDR43471.1"/>
    <property type="molecule type" value="Genomic_DNA"/>
</dbReference>
<dbReference type="OrthoDB" id="9014at2157"/>
<dbReference type="Proteomes" id="UP000198848">
    <property type="component" value="Unassembled WGS sequence"/>
</dbReference>
<dbReference type="Pfam" id="PF04199">
    <property type="entry name" value="Cyclase"/>
    <property type="match status" value="1"/>
</dbReference>
<evidence type="ECO:0000313" key="2">
    <source>
        <dbReference type="EMBL" id="SDR43471.1"/>
    </source>
</evidence>
<dbReference type="SUPFAM" id="SSF102198">
    <property type="entry name" value="Putative cyclase"/>
    <property type="match status" value="1"/>
</dbReference>
<evidence type="ECO:0000313" key="3">
    <source>
        <dbReference type="Proteomes" id="UP000198848"/>
    </source>
</evidence>
<dbReference type="GO" id="GO:0004061">
    <property type="term" value="F:arylformamidase activity"/>
    <property type="evidence" value="ECO:0007669"/>
    <property type="project" value="InterPro"/>
</dbReference>
<dbReference type="GO" id="GO:0019441">
    <property type="term" value="P:L-tryptophan catabolic process to kynurenine"/>
    <property type="evidence" value="ECO:0007669"/>
    <property type="project" value="InterPro"/>
</dbReference>
<reference evidence="3" key="1">
    <citation type="submission" date="2016-10" db="EMBL/GenBank/DDBJ databases">
        <authorList>
            <person name="Varghese N."/>
            <person name="Submissions S."/>
        </authorList>
    </citation>
    <scope>NUCLEOTIDE SEQUENCE [LARGE SCALE GENOMIC DNA]</scope>
    <source>
        <strain evidence="3">DSM 24767</strain>
    </source>
</reference>
<dbReference type="RefSeq" id="WP_090385757.1">
    <property type="nucleotide sequence ID" value="NZ_FNLC01000007.1"/>
</dbReference>